<comment type="caution">
    <text evidence="2">The sequence shown here is derived from an EMBL/GenBank/DDBJ whole genome shotgun (WGS) entry which is preliminary data.</text>
</comment>
<reference evidence="2 3" key="2">
    <citation type="submission" date="2018-05" db="EMBL/GenBank/DDBJ databases">
        <authorList>
            <person name="Lanie J.A."/>
            <person name="Ng W.-L."/>
            <person name="Kazmierczak K.M."/>
            <person name="Andrzejewski T.M."/>
            <person name="Davidsen T.M."/>
            <person name="Wayne K.J."/>
            <person name="Tettelin H."/>
            <person name="Glass J.I."/>
            <person name="Rusch D."/>
            <person name="Podicherti R."/>
            <person name="Tsui H.-C.T."/>
            <person name="Winkler M.E."/>
        </authorList>
    </citation>
    <scope>NUCLEOTIDE SEQUENCE [LARGE SCALE GENOMIC DNA]</scope>
    <source>
        <strain evidence="2 3">C305</strain>
    </source>
</reference>
<protein>
    <submittedName>
        <fullName evidence="2">Uncharacterized protein</fullName>
    </submittedName>
</protein>
<proteinExistence type="predicted"/>
<keyword evidence="3" id="KW-1185">Reference proteome</keyword>
<evidence type="ECO:0000256" key="1">
    <source>
        <dbReference type="SAM" id="SignalP"/>
    </source>
</evidence>
<organism evidence="2 3">
    <name type="scientific">Brumimicrobium oceani</name>
    <dbReference type="NCBI Taxonomy" id="2100725"/>
    <lineage>
        <taxon>Bacteria</taxon>
        <taxon>Pseudomonadati</taxon>
        <taxon>Bacteroidota</taxon>
        <taxon>Flavobacteriia</taxon>
        <taxon>Flavobacteriales</taxon>
        <taxon>Crocinitomicaceae</taxon>
        <taxon>Brumimicrobium</taxon>
    </lineage>
</organism>
<sequence length="148" mass="16598">MRNVKKLIFFTSLLLLLTSCASTKQYVKFAGAQSNSETKAQIYVLRPSSFGSAIKMNIYQDDKIIGKLGPNSYLSWDVDASIGEFRIISVAENSDILTIKPVAGKTYYIKQKVKLGVVIARTELELIGKIEAEEMLRRLKKPKSNYAE</sequence>
<evidence type="ECO:0000313" key="2">
    <source>
        <dbReference type="EMBL" id="PWH84732.1"/>
    </source>
</evidence>
<feature type="signal peptide" evidence="1">
    <location>
        <begin position="1"/>
        <end position="21"/>
    </location>
</feature>
<dbReference type="Proteomes" id="UP000245370">
    <property type="component" value="Unassembled WGS sequence"/>
</dbReference>
<dbReference type="EMBL" id="QFRJ01000011">
    <property type="protein sequence ID" value="PWH84732.1"/>
    <property type="molecule type" value="Genomic_DNA"/>
</dbReference>
<dbReference type="AlphaFoldDB" id="A0A2U2XAC5"/>
<accession>A0A2U2XAC5</accession>
<keyword evidence="1" id="KW-0732">Signal</keyword>
<feature type="chain" id="PRO_5015397082" evidence="1">
    <location>
        <begin position="22"/>
        <end position="148"/>
    </location>
</feature>
<dbReference type="PROSITE" id="PS51257">
    <property type="entry name" value="PROKAR_LIPOPROTEIN"/>
    <property type="match status" value="1"/>
</dbReference>
<evidence type="ECO:0000313" key="3">
    <source>
        <dbReference type="Proteomes" id="UP000245370"/>
    </source>
</evidence>
<gene>
    <name evidence="2" type="ORF">DIT68_12430</name>
</gene>
<name>A0A2U2XAC5_9FLAO</name>
<reference evidence="2 3" key="1">
    <citation type="submission" date="2018-05" db="EMBL/GenBank/DDBJ databases">
        <title>Brumimicrobium oceani sp. nov., isolated from coastal sediment.</title>
        <authorList>
            <person name="Kou Y."/>
        </authorList>
    </citation>
    <scope>NUCLEOTIDE SEQUENCE [LARGE SCALE GENOMIC DNA]</scope>
    <source>
        <strain evidence="2 3">C305</strain>
    </source>
</reference>